<feature type="non-terminal residue" evidence="3">
    <location>
        <position position="1"/>
    </location>
</feature>
<feature type="transmembrane region" description="Helical" evidence="2">
    <location>
        <begin position="105"/>
        <end position="123"/>
    </location>
</feature>
<evidence type="ECO:0000256" key="2">
    <source>
        <dbReference type="SAM" id="Phobius"/>
    </source>
</evidence>
<keyword evidence="2" id="KW-0472">Membrane</keyword>
<dbReference type="AlphaFoldDB" id="A0A9P6KXJ5"/>
<protein>
    <submittedName>
        <fullName evidence="3">Uncharacterized protein</fullName>
    </submittedName>
</protein>
<name>A0A9P6KXJ5_9MICR</name>
<evidence type="ECO:0000313" key="3">
    <source>
        <dbReference type="EMBL" id="KAF9744011.1"/>
    </source>
</evidence>
<evidence type="ECO:0000313" key="4">
    <source>
        <dbReference type="Proteomes" id="UP000740883"/>
    </source>
</evidence>
<evidence type="ECO:0000256" key="1">
    <source>
        <dbReference type="SAM" id="MobiDB-lite"/>
    </source>
</evidence>
<keyword evidence="2" id="KW-1133">Transmembrane helix</keyword>
<accession>A0A9P6KXJ5</accession>
<gene>
    <name evidence="3" type="ORF">NGRA_3581</name>
</gene>
<dbReference type="Proteomes" id="UP000740883">
    <property type="component" value="Unassembled WGS sequence"/>
</dbReference>
<reference evidence="3 4" key="1">
    <citation type="journal article" date="2020" name="Genome Biol. Evol.">
        <title>Comparative genomics of strictly vertically transmitted, feminizing microsporidia endosymbionts of amphipod crustaceans.</title>
        <authorList>
            <person name="Cormier A."/>
            <person name="Chebbi M.A."/>
            <person name="Giraud I."/>
            <person name="Wattier R."/>
            <person name="Teixeira M."/>
            <person name="Gilbert C."/>
            <person name="Rigaud T."/>
            <person name="Cordaux R."/>
        </authorList>
    </citation>
    <scope>NUCLEOTIDE SEQUENCE [LARGE SCALE GENOMIC DNA]</scope>
    <source>
        <strain evidence="3 4">Ou3-Ou53</strain>
    </source>
</reference>
<feature type="region of interest" description="Disordered" evidence="1">
    <location>
        <begin position="1"/>
        <end position="56"/>
    </location>
</feature>
<proteinExistence type="predicted"/>
<comment type="caution">
    <text evidence="3">The sequence shown here is derived from an EMBL/GenBank/DDBJ whole genome shotgun (WGS) entry which is preliminary data.</text>
</comment>
<feature type="compositionally biased region" description="Acidic residues" evidence="1">
    <location>
        <begin position="13"/>
        <end position="22"/>
    </location>
</feature>
<organism evidence="3 4">
    <name type="scientific">Nosema granulosis</name>
    <dbReference type="NCBI Taxonomy" id="83296"/>
    <lineage>
        <taxon>Eukaryota</taxon>
        <taxon>Fungi</taxon>
        <taxon>Fungi incertae sedis</taxon>
        <taxon>Microsporidia</taxon>
        <taxon>Nosematidae</taxon>
        <taxon>Nosema</taxon>
    </lineage>
</organism>
<keyword evidence="4" id="KW-1185">Reference proteome</keyword>
<dbReference type="EMBL" id="SBJO01001545">
    <property type="protein sequence ID" value="KAF9744011.1"/>
    <property type="molecule type" value="Genomic_DNA"/>
</dbReference>
<keyword evidence="2" id="KW-0812">Transmembrane</keyword>
<sequence length="124" mass="14627">RRPKDGEISNGTDDFEATDDTPEVPQTRSIEHYHSPNESLSNHFEEDTTEAPIIGDKFETRNRKKVSETPEFTYISYDSEDSEDSYDSEGSDVSKHSKVYELFEYILKIPYFIFFYFLIWNIFL</sequence>